<organism evidence="1 2">
    <name type="scientific">Solanum verrucosum</name>
    <dbReference type="NCBI Taxonomy" id="315347"/>
    <lineage>
        <taxon>Eukaryota</taxon>
        <taxon>Viridiplantae</taxon>
        <taxon>Streptophyta</taxon>
        <taxon>Embryophyta</taxon>
        <taxon>Tracheophyta</taxon>
        <taxon>Spermatophyta</taxon>
        <taxon>Magnoliopsida</taxon>
        <taxon>eudicotyledons</taxon>
        <taxon>Gunneridae</taxon>
        <taxon>Pentapetalae</taxon>
        <taxon>asterids</taxon>
        <taxon>lamiids</taxon>
        <taxon>Solanales</taxon>
        <taxon>Solanaceae</taxon>
        <taxon>Solanoideae</taxon>
        <taxon>Solaneae</taxon>
        <taxon>Solanum</taxon>
    </lineage>
</organism>
<dbReference type="Proteomes" id="UP001234989">
    <property type="component" value="Chromosome 4"/>
</dbReference>
<proteinExistence type="predicted"/>
<accession>A0AAF0QJN6</accession>
<reference evidence="1" key="1">
    <citation type="submission" date="2023-08" db="EMBL/GenBank/DDBJ databases">
        <title>A de novo genome assembly of Solanum verrucosum Schlechtendal, a Mexican diploid species geographically isolated from the other diploid A-genome species in potato relatives.</title>
        <authorList>
            <person name="Hosaka K."/>
        </authorList>
    </citation>
    <scope>NUCLEOTIDE SEQUENCE</scope>
    <source>
        <tissue evidence="1">Young leaves</tissue>
    </source>
</reference>
<dbReference type="EMBL" id="CP133615">
    <property type="protein sequence ID" value="WMV25034.1"/>
    <property type="molecule type" value="Genomic_DNA"/>
</dbReference>
<evidence type="ECO:0000313" key="1">
    <source>
        <dbReference type="EMBL" id="WMV25034.1"/>
    </source>
</evidence>
<protein>
    <submittedName>
        <fullName evidence="1">Uncharacterized protein</fullName>
    </submittedName>
</protein>
<sequence>MCYSGSFGVVSQDHRIDRRSALW</sequence>
<keyword evidence="2" id="KW-1185">Reference proteome</keyword>
<name>A0AAF0QJN6_SOLVR</name>
<evidence type="ECO:0000313" key="2">
    <source>
        <dbReference type="Proteomes" id="UP001234989"/>
    </source>
</evidence>
<gene>
    <name evidence="1" type="ORF">MTR67_018419</name>
</gene>
<dbReference type="AlphaFoldDB" id="A0AAF0QJN6"/>